<feature type="coiled-coil region" evidence="10">
    <location>
        <begin position="116"/>
        <end position="189"/>
    </location>
</feature>
<keyword evidence="4" id="KW-0132">Cell division</keyword>
<reference evidence="12" key="1">
    <citation type="submission" date="2025-08" db="UniProtKB">
        <authorList>
            <consortium name="RefSeq"/>
        </authorList>
    </citation>
    <scope>IDENTIFICATION</scope>
</reference>
<dbReference type="GeneID" id="107264459"/>
<evidence type="ECO:0000256" key="2">
    <source>
        <dbReference type="ARBA" id="ARBA00004629"/>
    </source>
</evidence>
<keyword evidence="10" id="KW-0175">Coiled coil</keyword>
<dbReference type="AlphaFoldDB" id="A0AAJ7BKX5"/>
<evidence type="ECO:0000256" key="9">
    <source>
        <dbReference type="ARBA" id="ARBA00023328"/>
    </source>
</evidence>
<evidence type="ECO:0000256" key="1">
    <source>
        <dbReference type="ARBA" id="ARBA00004123"/>
    </source>
</evidence>
<keyword evidence="5" id="KW-0498">Mitosis</keyword>
<gene>
    <name evidence="12" type="primary">LOC107264459</name>
</gene>
<dbReference type="KEGG" id="ccin:107264459"/>
<dbReference type="GO" id="GO:0000444">
    <property type="term" value="C:MIS12/MIND type complex"/>
    <property type="evidence" value="ECO:0007669"/>
    <property type="project" value="InterPro"/>
</dbReference>
<accession>A0AAJ7BKX5</accession>
<dbReference type="GO" id="GO:0051301">
    <property type="term" value="P:cell division"/>
    <property type="evidence" value="ECO:0007669"/>
    <property type="project" value="UniProtKB-KW"/>
</dbReference>
<dbReference type="Proteomes" id="UP000694920">
    <property type="component" value="Unplaced"/>
</dbReference>
<evidence type="ECO:0000313" key="12">
    <source>
        <dbReference type="RefSeq" id="XP_015588197.1"/>
    </source>
</evidence>
<evidence type="ECO:0000256" key="4">
    <source>
        <dbReference type="ARBA" id="ARBA00022618"/>
    </source>
</evidence>
<protein>
    <submittedName>
        <fullName evidence="12">Polyamine-modulated factor 1 isoform X1</fullName>
    </submittedName>
</protein>
<dbReference type="InterPro" id="IPR007128">
    <property type="entry name" value="PMF1/Nnf1"/>
</dbReference>
<keyword evidence="3" id="KW-0158">Chromosome</keyword>
<keyword evidence="9" id="KW-0137">Centromere</keyword>
<evidence type="ECO:0000256" key="6">
    <source>
        <dbReference type="ARBA" id="ARBA00022838"/>
    </source>
</evidence>
<evidence type="ECO:0000313" key="11">
    <source>
        <dbReference type="Proteomes" id="UP000694920"/>
    </source>
</evidence>
<keyword evidence="6" id="KW-0995">Kinetochore</keyword>
<proteinExistence type="predicted"/>
<organism evidence="11 12">
    <name type="scientific">Cephus cinctus</name>
    <name type="common">Wheat stem sawfly</name>
    <dbReference type="NCBI Taxonomy" id="211228"/>
    <lineage>
        <taxon>Eukaryota</taxon>
        <taxon>Metazoa</taxon>
        <taxon>Ecdysozoa</taxon>
        <taxon>Arthropoda</taxon>
        <taxon>Hexapoda</taxon>
        <taxon>Insecta</taxon>
        <taxon>Pterygota</taxon>
        <taxon>Neoptera</taxon>
        <taxon>Endopterygota</taxon>
        <taxon>Hymenoptera</taxon>
        <taxon>Cephoidea</taxon>
        <taxon>Cephidae</taxon>
        <taxon>Cephus</taxon>
    </lineage>
</organism>
<dbReference type="GO" id="GO:0005634">
    <property type="term" value="C:nucleus"/>
    <property type="evidence" value="ECO:0007669"/>
    <property type="project" value="UniProtKB-SubCell"/>
</dbReference>
<name>A0AAJ7BKX5_CEPCN</name>
<keyword evidence="11" id="KW-1185">Reference proteome</keyword>
<evidence type="ECO:0000256" key="7">
    <source>
        <dbReference type="ARBA" id="ARBA00023242"/>
    </source>
</evidence>
<evidence type="ECO:0000256" key="3">
    <source>
        <dbReference type="ARBA" id="ARBA00022454"/>
    </source>
</evidence>
<keyword evidence="7" id="KW-0539">Nucleus</keyword>
<comment type="subcellular location">
    <subcellularLocation>
        <location evidence="2">Chromosome</location>
        <location evidence="2">Centromere</location>
        <location evidence="2">Kinetochore</location>
    </subcellularLocation>
    <subcellularLocation>
        <location evidence="1">Nucleus</location>
    </subcellularLocation>
</comment>
<dbReference type="RefSeq" id="XP_015588197.1">
    <property type="nucleotide sequence ID" value="XM_015732711.2"/>
</dbReference>
<evidence type="ECO:0000256" key="5">
    <source>
        <dbReference type="ARBA" id="ARBA00022776"/>
    </source>
</evidence>
<evidence type="ECO:0000256" key="8">
    <source>
        <dbReference type="ARBA" id="ARBA00023306"/>
    </source>
</evidence>
<dbReference type="Pfam" id="PF03980">
    <property type="entry name" value="Nnf1"/>
    <property type="match status" value="1"/>
</dbReference>
<keyword evidence="8" id="KW-0131">Cell cycle</keyword>
<evidence type="ECO:0000256" key="10">
    <source>
        <dbReference type="SAM" id="Coils"/>
    </source>
</evidence>
<sequence length="189" mass="21415">MSSGSNKGNLKSAITFRAVLSNCFQHIAKSVSEDTFIENFSIFKEKAFIARKLHKALITDLHKSMDAVLEEMLEDGSLVEALAMASRLSEKAIIPAGESAWRPPGNIEQHLRSLDAEIIQEQNQKLEELVNKLEAENEVLIHQITESRNKVLIIDKRMNNILTAAPDDIRRMQKAIDQMEDYINKLKNE</sequence>